<keyword evidence="4" id="KW-0112">Calmodulin-binding</keyword>
<dbReference type="GO" id="GO:0000278">
    <property type="term" value="P:mitotic cell cycle"/>
    <property type="evidence" value="ECO:0007669"/>
    <property type="project" value="TreeGrafter"/>
</dbReference>
<feature type="non-terminal residue" evidence="6">
    <location>
        <position position="189"/>
    </location>
</feature>
<dbReference type="SUPFAM" id="SSF52540">
    <property type="entry name" value="P-loop containing nucleoside triphosphate hydrolases"/>
    <property type="match status" value="1"/>
</dbReference>
<dbReference type="InterPro" id="IPR000048">
    <property type="entry name" value="IQ_motif_EF-hand-BS"/>
</dbReference>
<dbReference type="GO" id="GO:0005516">
    <property type="term" value="F:calmodulin binding"/>
    <property type="evidence" value="ECO:0007669"/>
    <property type="project" value="UniProtKB-KW"/>
</dbReference>
<reference evidence="6" key="1">
    <citation type="submission" date="2014-12" db="EMBL/GenBank/DDBJ databases">
        <title>Insight into the proteome of Arion vulgaris.</title>
        <authorList>
            <person name="Aradska J."/>
            <person name="Bulat T."/>
            <person name="Smidak R."/>
            <person name="Sarate P."/>
            <person name="Gangsoo J."/>
            <person name="Sialana F."/>
            <person name="Bilban M."/>
            <person name="Lubec G."/>
        </authorList>
    </citation>
    <scope>NUCLEOTIDE SEQUENCE</scope>
    <source>
        <tissue evidence="6">Skin</tissue>
    </source>
</reference>
<feature type="non-terminal residue" evidence="6">
    <location>
        <position position="1"/>
    </location>
</feature>
<proteinExistence type="predicted"/>
<keyword evidence="2" id="KW-0963">Cytoplasm</keyword>
<protein>
    <recommendedName>
        <fullName evidence="7">Myosin motor domain-containing protein</fullName>
    </recommendedName>
</protein>
<accession>A0A0B7AV34</accession>
<dbReference type="SMART" id="SM00015">
    <property type="entry name" value="IQ"/>
    <property type="match status" value="4"/>
</dbReference>
<gene>
    <name evidence="6" type="primary">ORF142673</name>
</gene>
<dbReference type="Pfam" id="PF00612">
    <property type="entry name" value="IQ"/>
    <property type="match status" value="4"/>
</dbReference>
<sequence>KEKLKKDQLEHERKVEMAKAELERRVEGMRKKRAALILLKHLRANVILKDHARKECAAIIIQKNIRGYQSRMRYCAELKKISQLQCVIRGFVCRRRFEIIKLAVRIIQTRWREIREGRRCYTEFIAKREAVIKIQAQFLMMKQRRIYQYNIKRIIIVQACVRAFIQRNRFEKIMKGIVELQRRVRSKQQ</sequence>
<dbReference type="InterPro" id="IPR051185">
    <property type="entry name" value="ASPM"/>
</dbReference>
<organism evidence="6">
    <name type="scientific">Arion vulgaris</name>
    <dbReference type="NCBI Taxonomy" id="1028688"/>
    <lineage>
        <taxon>Eukaryota</taxon>
        <taxon>Metazoa</taxon>
        <taxon>Spiralia</taxon>
        <taxon>Lophotrochozoa</taxon>
        <taxon>Mollusca</taxon>
        <taxon>Gastropoda</taxon>
        <taxon>Heterobranchia</taxon>
        <taxon>Euthyneura</taxon>
        <taxon>Panpulmonata</taxon>
        <taxon>Eupulmonata</taxon>
        <taxon>Stylommatophora</taxon>
        <taxon>Helicina</taxon>
        <taxon>Arionoidea</taxon>
        <taxon>Arionidae</taxon>
        <taxon>Arion</taxon>
    </lineage>
</organism>
<evidence type="ECO:0000256" key="4">
    <source>
        <dbReference type="ARBA" id="ARBA00022860"/>
    </source>
</evidence>
<name>A0A0B7AV34_9EUPU</name>
<evidence type="ECO:0000313" key="6">
    <source>
        <dbReference type="EMBL" id="CEK84437.1"/>
    </source>
</evidence>
<dbReference type="PANTHER" id="PTHR22706:SF1">
    <property type="entry name" value="ASSEMBLY FACTOR FOR SPINDLE MICROTUBULES"/>
    <property type="match status" value="1"/>
</dbReference>
<keyword evidence="3" id="KW-0677">Repeat</keyword>
<dbReference type="PROSITE" id="PS50096">
    <property type="entry name" value="IQ"/>
    <property type="match status" value="2"/>
</dbReference>
<dbReference type="GO" id="GO:0005737">
    <property type="term" value="C:cytoplasm"/>
    <property type="evidence" value="ECO:0007669"/>
    <property type="project" value="UniProtKB-SubCell"/>
</dbReference>
<comment type="subcellular location">
    <subcellularLocation>
        <location evidence="1">Cytoplasm</location>
    </subcellularLocation>
</comment>
<dbReference type="EMBL" id="HACG01037572">
    <property type="protein sequence ID" value="CEK84437.1"/>
    <property type="molecule type" value="Transcribed_RNA"/>
</dbReference>
<dbReference type="GO" id="GO:0007051">
    <property type="term" value="P:spindle organization"/>
    <property type="evidence" value="ECO:0007669"/>
    <property type="project" value="TreeGrafter"/>
</dbReference>
<dbReference type="GO" id="GO:0000922">
    <property type="term" value="C:spindle pole"/>
    <property type="evidence" value="ECO:0007669"/>
    <property type="project" value="TreeGrafter"/>
</dbReference>
<feature type="coiled-coil region" evidence="5">
    <location>
        <begin position="1"/>
        <end position="39"/>
    </location>
</feature>
<dbReference type="AlphaFoldDB" id="A0A0B7AV34"/>
<evidence type="ECO:0008006" key="7">
    <source>
        <dbReference type="Google" id="ProtNLM"/>
    </source>
</evidence>
<dbReference type="PANTHER" id="PTHR22706">
    <property type="entry name" value="ASSEMBLY FACTOR FOR SPINDLE MICROTUBULES"/>
    <property type="match status" value="1"/>
</dbReference>
<evidence type="ECO:0000256" key="2">
    <source>
        <dbReference type="ARBA" id="ARBA00022490"/>
    </source>
</evidence>
<dbReference type="GO" id="GO:0051295">
    <property type="term" value="P:establishment of meiotic spindle localization"/>
    <property type="evidence" value="ECO:0007669"/>
    <property type="project" value="TreeGrafter"/>
</dbReference>
<dbReference type="InterPro" id="IPR027417">
    <property type="entry name" value="P-loop_NTPase"/>
</dbReference>
<evidence type="ECO:0000256" key="3">
    <source>
        <dbReference type="ARBA" id="ARBA00022737"/>
    </source>
</evidence>
<evidence type="ECO:0000256" key="5">
    <source>
        <dbReference type="SAM" id="Coils"/>
    </source>
</evidence>
<keyword evidence="5" id="KW-0175">Coiled coil</keyword>
<evidence type="ECO:0000256" key="1">
    <source>
        <dbReference type="ARBA" id="ARBA00004496"/>
    </source>
</evidence>